<feature type="compositionally biased region" description="Low complexity" evidence="2">
    <location>
        <begin position="78"/>
        <end position="96"/>
    </location>
</feature>
<feature type="region of interest" description="Disordered" evidence="2">
    <location>
        <begin position="68"/>
        <end position="96"/>
    </location>
</feature>
<reference evidence="4" key="1">
    <citation type="submission" date="2016-11" db="UniProtKB">
        <authorList>
            <consortium name="WormBaseParasite"/>
        </authorList>
    </citation>
    <scope>IDENTIFICATION</scope>
</reference>
<feature type="coiled-coil region" evidence="1">
    <location>
        <begin position="5"/>
        <end position="36"/>
    </location>
</feature>
<protein>
    <submittedName>
        <fullName evidence="4">CCDC50_N domain-containing protein</fullName>
    </submittedName>
</protein>
<evidence type="ECO:0000256" key="2">
    <source>
        <dbReference type="SAM" id="MobiDB-lite"/>
    </source>
</evidence>
<sequence length="96" mass="10939">IQDDRMRFERERAAQVAELEAQQERDRIRLESMEQTEREQLLGLGSDIQIKQPDNRNSLLFQVKTAPGTPLSDRFTNSHSPAQSSCSSPSHQSTNL</sequence>
<organism evidence="3 4">
    <name type="scientific">Bursaphelenchus xylophilus</name>
    <name type="common">Pinewood nematode worm</name>
    <name type="synonym">Aphelenchoides xylophilus</name>
    <dbReference type="NCBI Taxonomy" id="6326"/>
    <lineage>
        <taxon>Eukaryota</taxon>
        <taxon>Metazoa</taxon>
        <taxon>Ecdysozoa</taxon>
        <taxon>Nematoda</taxon>
        <taxon>Chromadorea</taxon>
        <taxon>Rhabditida</taxon>
        <taxon>Tylenchina</taxon>
        <taxon>Tylenchomorpha</taxon>
        <taxon>Aphelenchoidea</taxon>
        <taxon>Aphelenchoididae</taxon>
        <taxon>Bursaphelenchus</taxon>
    </lineage>
</organism>
<evidence type="ECO:0000313" key="3">
    <source>
        <dbReference type="Proteomes" id="UP000095284"/>
    </source>
</evidence>
<keyword evidence="1" id="KW-0175">Coiled coil</keyword>
<dbReference type="AlphaFoldDB" id="A0A1I7SPJ9"/>
<evidence type="ECO:0000313" key="4">
    <source>
        <dbReference type="WBParaSite" id="BXY_1499100.1"/>
    </source>
</evidence>
<name>A0A1I7SPJ9_BURXY</name>
<accession>A0A1I7SPJ9</accession>
<proteinExistence type="predicted"/>
<dbReference type="Proteomes" id="UP000095284">
    <property type="component" value="Unplaced"/>
</dbReference>
<dbReference type="WBParaSite" id="BXY_1499100.1">
    <property type="protein sequence ID" value="BXY_1499100.1"/>
    <property type="gene ID" value="BXY_1499100"/>
</dbReference>
<evidence type="ECO:0000256" key="1">
    <source>
        <dbReference type="SAM" id="Coils"/>
    </source>
</evidence>